<evidence type="ECO:0000256" key="7">
    <source>
        <dbReference type="ARBA" id="ARBA00023211"/>
    </source>
</evidence>
<sequence>MQLKETWRWFGPDDPVTLKDILQTGATGIVNALHQVPHGDVWTIDEIKKRKDIIEAAGLTWDVVESVTVHESIKTQTGGYKKYIEQYKETLRNLSACGIKTVTYNFMPVTDWTRTNLDYLMPDGSRALYFNWFDLAVFDIHILKRKNAAESYNSTIITEAEKRFKQYSQSQLDEITRIVLFGLPGEKKITVEEVQEKLDWYKDIDHTALRESLKYFLQEIAPVADEENIKLAIHPDDPPFDILGLPRIVSNKEDIEFILSSVKNKSNGICFCSGSLGAGIKNNLPEIVQAIGDRLHFVHLRNTKRDEFGNFYEADHLGGNTDMYAVAKEVLSIQQKVNAPIPFRPDHGHVMLDDMGKQTNPGYSCIGRMRGLAELRGLMLGISRANGWA</sequence>
<dbReference type="NCBIfam" id="TIGR00695">
    <property type="entry name" value="uxuA"/>
    <property type="match status" value="1"/>
</dbReference>
<dbReference type="InterPro" id="IPR036237">
    <property type="entry name" value="Xyl_isomerase-like_sf"/>
</dbReference>
<protein>
    <recommendedName>
        <fullName evidence="5 9">Mannonate dehydratase</fullName>
        <ecNumber evidence="5 9">4.2.1.8</ecNumber>
    </recommendedName>
    <alternativeName>
        <fullName evidence="9">D-mannonate hydro-lyase</fullName>
    </alternativeName>
</protein>
<dbReference type="PANTHER" id="PTHR30387">
    <property type="entry name" value="MANNONATE DEHYDRATASE"/>
    <property type="match status" value="1"/>
</dbReference>
<dbReference type="Proteomes" id="UP000199031">
    <property type="component" value="Unassembled WGS sequence"/>
</dbReference>
<dbReference type="NCBIfam" id="NF003027">
    <property type="entry name" value="PRK03906.1"/>
    <property type="match status" value="1"/>
</dbReference>
<evidence type="ECO:0000313" key="10">
    <source>
        <dbReference type="EMBL" id="SFQ54125.1"/>
    </source>
</evidence>
<dbReference type="RefSeq" id="WP_218148588.1">
    <property type="nucleotide sequence ID" value="NZ_FOXQ01000019.1"/>
</dbReference>
<accession>A0A1I5ZCI2</accession>
<dbReference type="InterPro" id="IPR004628">
    <property type="entry name" value="Man_deHydtase"/>
</dbReference>
<comment type="similarity">
    <text evidence="4 9">Belongs to the mannonate dehydratase family.</text>
</comment>
<evidence type="ECO:0000256" key="9">
    <source>
        <dbReference type="HAMAP-Rule" id="MF_00106"/>
    </source>
</evidence>
<dbReference type="Pfam" id="PF03786">
    <property type="entry name" value="UxuA"/>
    <property type="match status" value="1"/>
</dbReference>
<dbReference type="HAMAP" id="MF_00106">
    <property type="entry name" value="UxuA"/>
    <property type="match status" value="1"/>
</dbReference>
<dbReference type="STRING" id="1465490.SAMN05444277_11923"/>
<keyword evidence="11" id="KW-1185">Reference proteome</keyword>
<proteinExistence type="inferred from homology"/>
<keyword evidence="6 9" id="KW-0408">Iron</keyword>
<name>A0A1I5ZCI2_9BACT</name>
<dbReference type="PANTHER" id="PTHR30387:SF2">
    <property type="entry name" value="MANNONATE DEHYDRATASE"/>
    <property type="match status" value="1"/>
</dbReference>
<dbReference type="AlphaFoldDB" id="A0A1I5ZCI2"/>
<keyword evidence="7 9" id="KW-0464">Manganese</keyword>
<evidence type="ECO:0000313" key="11">
    <source>
        <dbReference type="Proteomes" id="UP000199031"/>
    </source>
</evidence>
<dbReference type="EC" id="4.2.1.8" evidence="5 9"/>
<reference evidence="10 11" key="1">
    <citation type="submission" date="2016-10" db="EMBL/GenBank/DDBJ databases">
        <authorList>
            <person name="de Groot N.N."/>
        </authorList>
    </citation>
    <scope>NUCLEOTIDE SEQUENCE [LARGE SCALE GENOMIC DNA]</scope>
    <source>
        <strain evidence="10 11">DSM 28286</strain>
    </source>
</reference>
<evidence type="ECO:0000256" key="4">
    <source>
        <dbReference type="ARBA" id="ARBA00007389"/>
    </source>
</evidence>
<dbReference type="EMBL" id="FOXQ01000019">
    <property type="protein sequence ID" value="SFQ54125.1"/>
    <property type="molecule type" value="Genomic_DNA"/>
</dbReference>
<dbReference type="SUPFAM" id="SSF51658">
    <property type="entry name" value="Xylose isomerase-like"/>
    <property type="match status" value="1"/>
</dbReference>
<evidence type="ECO:0000256" key="2">
    <source>
        <dbReference type="ARBA" id="ARBA00002713"/>
    </source>
</evidence>
<dbReference type="GO" id="GO:0030145">
    <property type="term" value="F:manganese ion binding"/>
    <property type="evidence" value="ECO:0007669"/>
    <property type="project" value="TreeGrafter"/>
</dbReference>
<gene>
    <name evidence="9" type="primary">uxuA</name>
    <name evidence="10" type="ORF">SAMN05444277_11923</name>
</gene>
<dbReference type="UniPathway" id="UPA00246"/>
<dbReference type="GO" id="GO:0008198">
    <property type="term" value="F:ferrous iron binding"/>
    <property type="evidence" value="ECO:0007669"/>
    <property type="project" value="TreeGrafter"/>
</dbReference>
<comment type="catalytic activity">
    <reaction evidence="1 9">
        <text>D-mannonate = 2-dehydro-3-deoxy-D-gluconate + H2O</text>
        <dbReference type="Rhea" id="RHEA:20097"/>
        <dbReference type="ChEBI" id="CHEBI:15377"/>
        <dbReference type="ChEBI" id="CHEBI:17767"/>
        <dbReference type="ChEBI" id="CHEBI:57990"/>
        <dbReference type="EC" id="4.2.1.8"/>
    </reaction>
</comment>
<evidence type="ECO:0000256" key="6">
    <source>
        <dbReference type="ARBA" id="ARBA00023004"/>
    </source>
</evidence>
<dbReference type="GO" id="GO:0042840">
    <property type="term" value="P:D-glucuronate catabolic process"/>
    <property type="evidence" value="ECO:0007669"/>
    <property type="project" value="TreeGrafter"/>
</dbReference>
<evidence type="ECO:0000256" key="1">
    <source>
        <dbReference type="ARBA" id="ARBA00001794"/>
    </source>
</evidence>
<comment type="cofactor">
    <cofactor evidence="9">
        <name>Fe(2+)</name>
        <dbReference type="ChEBI" id="CHEBI:29033"/>
    </cofactor>
    <cofactor evidence="9">
        <name>Mn(2+)</name>
        <dbReference type="ChEBI" id="CHEBI:29035"/>
    </cofactor>
</comment>
<comment type="pathway">
    <text evidence="3 9">Carbohydrate metabolism; pentose and glucuronate interconversion.</text>
</comment>
<evidence type="ECO:0000256" key="8">
    <source>
        <dbReference type="ARBA" id="ARBA00023239"/>
    </source>
</evidence>
<keyword evidence="8 9" id="KW-0456">Lyase</keyword>
<comment type="function">
    <text evidence="2 9">Catalyzes the dehydration of D-mannonate.</text>
</comment>
<dbReference type="PIRSF" id="PIRSF016049">
    <property type="entry name" value="Man_dehyd"/>
    <property type="match status" value="1"/>
</dbReference>
<evidence type="ECO:0000256" key="5">
    <source>
        <dbReference type="ARBA" id="ARBA00012927"/>
    </source>
</evidence>
<organism evidence="10 11">
    <name type="scientific">Parafilimonas terrae</name>
    <dbReference type="NCBI Taxonomy" id="1465490"/>
    <lineage>
        <taxon>Bacteria</taxon>
        <taxon>Pseudomonadati</taxon>
        <taxon>Bacteroidota</taxon>
        <taxon>Chitinophagia</taxon>
        <taxon>Chitinophagales</taxon>
        <taxon>Chitinophagaceae</taxon>
        <taxon>Parafilimonas</taxon>
    </lineage>
</organism>
<dbReference type="GO" id="GO:0008927">
    <property type="term" value="F:mannonate dehydratase activity"/>
    <property type="evidence" value="ECO:0007669"/>
    <property type="project" value="UniProtKB-UniRule"/>
</dbReference>
<evidence type="ECO:0000256" key="3">
    <source>
        <dbReference type="ARBA" id="ARBA00004892"/>
    </source>
</evidence>
<dbReference type="Gene3D" id="3.20.20.150">
    <property type="entry name" value="Divalent-metal-dependent TIM barrel enzymes"/>
    <property type="match status" value="1"/>
</dbReference>